<accession>A0A918PC89</accession>
<feature type="compositionally biased region" description="Basic and acidic residues" evidence="1">
    <location>
        <begin position="17"/>
        <end position="28"/>
    </location>
</feature>
<sequence length="401" mass="42488">MPTRTTRASASPLFVPRKTDRRTARAARDQFAAAQDKARHAAPPEARRTETGTDPELRAGYPATGRPGPASARGGRLKLPAHRMTTATASGAYPFLAEGGLGAQGIYVGRDVHAEAAFTYDPFALYGRLDGFTNPNILLAGIIGMGKSALAKSLAVRAVAFGYRIYVPCDPRGEWTVVAQALGGQTIALGPGLPGRLNPLDAPARPFGVSENDWAGEVRKRRLLLLGSLAKTVLRRDLRPMEHTALDVALDQAVVRAEAAGTTPLLGDVAYVLGSPERLDAALGDLSGRLGGAAEDLAHALRRLVHGDLAGMFDAPSTVAFDPAAPMLSIDLSRLGGAGDDTALVLAMTCASAWMESALADPAGGRRWVIYDEAWRVMRHVALLERMQSQWKLTEDSASPT</sequence>
<dbReference type="Proteomes" id="UP000622166">
    <property type="component" value="Unassembled WGS sequence"/>
</dbReference>
<keyword evidence="3" id="KW-1185">Reference proteome</keyword>
<dbReference type="GO" id="GO:0005524">
    <property type="term" value="F:ATP binding"/>
    <property type="evidence" value="ECO:0007669"/>
    <property type="project" value="UniProtKB-KW"/>
</dbReference>
<dbReference type="Gene3D" id="3.40.50.300">
    <property type="entry name" value="P-loop containing nucleotide triphosphate hydrolases"/>
    <property type="match status" value="1"/>
</dbReference>
<evidence type="ECO:0000313" key="2">
    <source>
        <dbReference type="EMBL" id="GGY97617.1"/>
    </source>
</evidence>
<dbReference type="AlphaFoldDB" id="A0A918PC89"/>
<name>A0A918PC89_9ACTN</name>
<comment type="caution">
    <text evidence="2">The sequence shown here is derived from an EMBL/GenBank/DDBJ whole genome shotgun (WGS) entry which is preliminary data.</text>
</comment>
<gene>
    <name evidence="2" type="ORF">GCM10010365_15100</name>
</gene>
<feature type="compositionally biased region" description="Basic and acidic residues" evidence="1">
    <location>
        <begin position="45"/>
        <end position="57"/>
    </location>
</feature>
<dbReference type="SUPFAM" id="SSF52540">
    <property type="entry name" value="P-loop containing nucleoside triphosphate hydrolases"/>
    <property type="match status" value="1"/>
</dbReference>
<organism evidence="2 3">
    <name type="scientific">Streptomyces poonensis</name>
    <dbReference type="NCBI Taxonomy" id="68255"/>
    <lineage>
        <taxon>Bacteria</taxon>
        <taxon>Bacillati</taxon>
        <taxon>Actinomycetota</taxon>
        <taxon>Actinomycetes</taxon>
        <taxon>Kitasatosporales</taxon>
        <taxon>Streptomycetaceae</taxon>
        <taxon>Streptomyces</taxon>
    </lineage>
</organism>
<evidence type="ECO:0000313" key="3">
    <source>
        <dbReference type="Proteomes" id="UP000622166"/>
    </source>
</evidence>
<proteinExistence type="predicted"/>
<dbReference type="Gene3D" id="1.10.8.730">
    <property type="match status" value="1"/>
</dbReference>
<feature type="compositionally biased region" description="Low complexity" evidence="1">
    <location>
        <begin position="62"/>
        <end position="74"/>
    </location>
</feature>
<keyword evidence="2" id="KW-0067">ATP-binding</keyword>
<reference evidence="2" key="2">
    <citation type="submission" date="2020-09" db="EMBL/GenBank/DDBJ databases">
        <authorList>
            <person name="Sun Q."/>
            <person name="Ohkuma M."/>
        </authorList>
    </citation>
    <scope>NUCLEOTIDE SEQUENCE</scope>
    <source>
        <strain evidence="2">JCM 4815</strain>
    </source>
</reference>
<evidence type="ECO:0000256" key="1">
    <source>
        <dbReference type="SAM" id="MobiDB-lite"/>
    </source>
</evidence>
<feature type="region of interest" description="Disordered" evidence="1">
    <location>
        <begin position="1"/>
        <end position="77"/>
    </location>
</feature>
<dbReference type="InterPro" id="IPR027417">
    <property type="entry name" value="P-loop_NTPase"/>
</dbReference>
<keyword evidence="2" id="KW-0547">Nucleotide-binding</keyword>
<reference evidence="2" key="1">
    <citation type="journal article" date="2014" name="Int. J. Syst. Evol. Microbiol.">
        <title>Complete genome sequence of Corynebacterium casei LMG S-19264T (=DSM 44701T), isolated from a smear-ripened cheese.</title>
        <authorList>
            <consortium name="US DOE Joint Genome Institute (JGI-PGF)"/>
            <person name="Walter F."/>
            <person name="Albersmeier A."/>
            <person name="Kalinowski J."/>
            <person name="Ruckert C."/>
        </authorList>
    </citation>
    <scope>NUCLEOTIDE SEQUENCE</scope>
    <source>
        <strain evidence="2">JCM 4815</strain>
    </source>
</reference>
<dbReference type="EMBL" id="BMVW01000002">
    <property type="protein sequence ID" value="GGY97617.1"/>
    <property type="molecule type" value="Genomic_DNA"/>
</dbReference>
<protein>
    <submittedName>
        <fullName evidence="2">ATP-binding protein</fullName>
    </submittedName>
</protein>